<organism evidence="2 3">
    <name type="scientific">Hymenobacter aranciens</name>
    <dbReference type="NCBI Taxonomy" id="3063996"/>
    <lineage>
        <taxon>Bacteria</taxon>
        <taxon>Pseudomonadati</taxon>
        <taxon>Bacteroidota</taxon>
        <taxon>Cytophagia</taxon>
        <taxon>Cytophagales</taxon>
        <taxon>Hymenobacteraceae</taxon>
        <taxon>Hymenobacter</taxon>
    </lineage>
</organism>
<evidence type="ECO:0008006" key="4">
    <source>
        <dbReference type="Google" id="ProtNLM"/>
    </source>
</evidence>
<name>A0ABT9BFP4_9BACT</name>
<keyword evidence="1" id="KW-0732">Signal</keyword>
<dbReference type="EMBL" id="JAUQSY010000016">
    <property type="protein sequence ID" value="MDO7877072.1"/>
    <property type="molecule type" value="Genomic_DNA"/>
</dbReference>
<feature type="chain" id="PRO_5047453505" description="DUF4251 domain-containing protein" evidence="1">
    <location>
        <begin position="20"/>
        <end position="184"/>
    </location>
</feature>
<sequence>MKALRLLLLLPLMSMTKCLQQPAPTFKLPPATQRGANVIGFVTGGRIWRSYGEYNYDSTLYGNNLRAYRSRFGNFYLQARQEAKDVDESLRITLDTLVQVGTYQFNPRPDVTTSSHISRELEFMENYRVYSSRANGSTATLTITSLDTMQHIIAGTFSARLRSTNDTTTRVVTLSDGRFDVRYY</sequence>
<evidence type="ECO:0000313" key="2">
    <source>
        <dbReference type="EMBL" id="MDO7877072.1"/>
    </source>
</evidence>
<protein>
    <recommendedName>
        <fullName evidence="4">DUF4251 domain-containing protein</fullName>
    </recommendedName>
</protein>
<evidence type="ECO:0000256" key="1">
    <source>
        <dbReference type="SAM" id="SignalP"/>
    </source>
</evidence>
<proteinExistence type="predicted"/>
<reference evidence="2" key="1">
    <citation type="submission" date="2023-07" db="EMBL/GenBank/DDBJ databases">
        <authorList>
            <person name="Kim M.K."/>
        </authorList>
    </citation>
    <scope>NUCLEOTIDE SEQUENCE</scope>
    <source>
        <strain evidence="2">ASUV-10-1</strain>
    </source>
</reference>
<comment type="caution">
    <text evidence="2">The sequence shown here is derived from an EMBL/GenBank/DDBJ whole genome shotgun (WGS) entry which is preliminary data.</text>
</comment>
<keyword evidence="3" id="KW-1185">Reference proteome</keyword>
<accession>A0ABT9BFP4</accession>
<evidence type="ECO:0000313" key="3">
    <source>
        <dbReference type="Proteomes" id="UP001176429"/>
    </source>
</evidence>
<feature type="signal peptide" evidence="1">
    <location>
        <begin position="1"/>
        <end position="19"/>
    </location>
</feature>
<dbReference type="RefSeq" id="WP_305008480.1">
    <property type="nucleotide sequence ID" value="NZ_JAUQSY010000016.1"/>
</dbReference>
<dbReference type="Proteomes" id="UP001176429">
    <property type="component" value="Unassembled WGS sequence"/>
</dbReference>
<gene>
    <name evidence="2" type="ORF">Q5H93_20170</name>
</gene>